<evidence type="ECO:0000256" key="2">
    <source>
        <dbReference type="ARBA" id="ARBA00006846"/>
    </source>
</evidence>
<gene>
    <name evidence="5" type="ORF">FRX31_025796</name>
</gene>
<dbReference type="GO" id="GO:0046982">
    <property type="term" value="F:protein heterodimerization activity"/>
    <property type="evidence" value="ECO:0007669"/>
    <property type="project" value="InterPro"/>
</dbReference>
<dbReference type="GO" id="GO:0000786">
    <property type="term" value="C:nucleosome"/>
    <property type="evidence" value="ECO:0007669"/>
    <property type="project" value="InterPro"/>
</dbReference>
<feature type="region of interest" description="Disordered" evidence="3">
    <location>
        <begin position="1"/>
        <end position="57"/>
    </location>
</feature>
<proteinExistence type="inferred from homology"/>
<evidence type="ECO:0000256" key="3">
    <source>
        <dbReference type="SAM" id="MobiDB-lite"/>
    </source>
</evidence>
<name>A0A7J6VIP0_THATH</name>
<dbReference type="InterPro" id="IPR007125">
    <property type="entry name" value="H2A/H2B/H3"/>
</dbReference>
<protein>
    <submittedName>
        <fullName evidence="5">Histone h2b</fullName>
    </submittedName>
</protein>
<dbReference type="GO" id="GO:0030527">
    <property type="term" value="F:structural constituent of chromatin"/>
    <property type="evidence" value="ECO:0007669"/>
    <property type="project" value="InterPro"/>
</dbReference>
<dbReference type="InterPro" id="IPR000558">
    <property type="entry name" value="Histone_H2B"/>
</dbReference>
<dbReference type="SMART" id="SM00427">
    <property type="entry name" value="H2B"/>
    <property type="match status" value="1"/>
</dbReference>
<keyword evidence="6" id="KW-1185">Reference proteome</keyword>
<dbReference type="Proteomes" id="UP000554482">
    <property type="component" value="Unassembled WGS sequence"/>
</dbReference>
<feature type="compositionally biased region" description="Basic and acidic residues" evidence="3">
    <location>
        <begin position="1"/>
        <end position="15"/>
    </location>
</feature>
<reference evidence="5 6" key="1">
    <citation type="submission" date="2020-06" db="EMBL/GenBank/DDBJ databases">
        <title>Transcriptomic and genomic resources for Thalictrum thalictroides and T. hernandezii: Facilitating candidate gene discovery in an emerging model plant lineage.</title>
        <authorList>
            <person name="Arias T."/>
            <person name="Riano-Pachon D.M."/>
            <person name="Di Stilio V.S."/>
        </authorList>
    </citation>
    <scope>NUCLEOTIDE SEQUENCE [LARGE SCALE GENOMIC DNA]</scope>
    <source>
        <strain evidence="6">cv. WT478/WT964</strain>
        <tissue evidence="5">Leaves</tissue>
    </source>
</reference>
<dbReference type="PANTHER" id="PTHR23428">
    <property type="entry name" value="HISTONE H2B"/>
    <property type="match status" value="1"/>
</dbReference>
<feature type="domain" description="Core Histone H2A/H2B/H3" evidence="4">
    <location>
        <begin position="74"/>
        <end position="127"/>
    </location>
</feature>
<dbReference type="Gene3D" id="1.10.20.10">
    <property type="entry name" value="Histone, subunit A"/>
    <property type="match status" value="1"/>
</dbReference>
<dbReference type="SUPFAM" id="SSF47113">
    <property type="entry name" value="Histone-fold"/>
    <property type="match status" value="1"/>
</dbReference>
<dbReference type="EMBL" id="JABWDY010031855">
    <property type="protein sequence ID" value="KAF5184617.1"/>
    <property type="molecule type" value="Genomic_DNA"/>
</dbReference>
<organism evidence="5 6">
    <name type="scientific">Thalictrum thalictroides</name>
    <name type="common">Rue-anemone</name>
    <name type="synonym">Anemone thalictroides</name>
    <dbReference type="NCBI Taxonomy" id="46969"/>
    <lineage>
        <taxon>Eukaryota</taxon>
        <taxon>Viridiplantae</taxon>
        <taxon>Streptophyta</taxon>
        <taxon>Embryophyta</taxon>
        <taxon>Tracheophyta</taxon>
        <taxon>Spermatophyta</taxon>
        <taxon>Magnoliopsida</taxon>
        <taxon>Ranunculales</taxon>
        <taxon>Ranunculaceae</taxon>
        <taxon>Thalictroideae</taxon>
        <taxon>Thalictrum</taxon>
    </lineage>
</organism>
<comment type="function">
    <text evidence="1">Core component of nucleosome. Nucleosomes wrap and compact DNA into chromatin, limiting DNA accessibility to the cellular machineries which require DNA as a template. Histones thereby play a central role in transcription regulation, DNA repair, DNA replication and chromosomal stability. DNA accessibility is regulated via a complex set of post-translational modifications of histones, also called histone code, and nucleosome remodeling.</text>
</comment>
<dbReference type="InterPro" id="IPR009072">
    <property type="entry name" value="Histone-fold"/>
</dbReference>
<feature type="non-terminal residue" evidence="5">
    <location>
        <position position="127"/>
    </location>
</feature>
<sequence>DLRAEKDVNSKDKRSGFSVPQRGSSLVQKDLRAEKDVNSKDKRPKLGRSMSSTFEKPAEKKPAVVEKILVLKIVVPGLGISSKGLGISSKGMGIMNNFIKDIFEKLAEESSKLARYNKKPTITTREI</sequence>
<dbReference type="Pfam" id="PF00125">
    <property type="entry name" value="Histone"/>
    <property type="match status" value="1"/>
</dbReference>
<comment type="caution">
    <text evidence="5">The sequence shown here is derived from an EMBL/GenBank/DDBJ whole genome shotgun (WGS) entry which is preliminary data.</text>
</comment>
<dbReference type="AlphaFoldDB" id="A0A7J6VIP0"/>
<evidence type="ECO:0000256" key="1">
    <source>
        <dbReference type="ARBA" id="ARBA00002001"/>
    </source>
</evidence>
<accession>A0A7J6VIP0</accession>
<feature type="compositionally biased region" description="Basic and acidic residues" evidence="3">
    <location>
        <begin position="29"/>
        <end position="41"/>
    </location>
</feature>
<evidence type="ECO:0000259" key="4">
    <source>
        <dbReference type="Pfam" id="PF00125"/>
    </source>
</evidence>
<dbReference type="GO" id="GO:0003677">
    <property type="term" value="F:DNA binding"/>
    <property type="evidence" value="ECO:0007669"/>
    <property type="project" value="InterPro"/>
</dbReference>
<evidence type="ECO:0000313" key="6">
    <source>
        <dbReference type="Proteomes" id="UP000554482"/>
    </source>
</evidence>
<evidence type="ECO:0000313" key="5">
    <source>
        <dbReference type="EMBL" id="KAF5184617.1"/>
    </source>
</evidence>
<comment type="similarity">
    <text evidence="2">Belongs to the histone H2B family.</text>
</comment>